<gene>
    <name evidence="1" type="ORF">MRB53_030858</name>
</gene>
<evidence type="ECO:0000313" key="1">
    <source>
        <dbReference type="EMBL" id="KAJ8622329.1"/>
    </source>
</evidence>
<accession>A0ACC2KMG0</accession>
<reference evidence="1 2" key="1">
    <citation type="journal article" date="2022" name="Hortic Res">
        <title>A haplotype resolved chromosomal level avocado genome allows analysis of novel avocado genes.</title>
        <authorList>
            <person name="Nath O."/>
            <person name="Fletcher S.J."/>
            <person name="Hayward A."/>
            <person name="Shaw L.M."/>
            <person name="Masouleh A.K."/>
            <person name="Furtado A."/>
            <person name="Henry R.J."/>
            <person name="Mitter N."/>
        </authorList>
    </citation>
    <scope>NUCLEOTIDE SEQUENCE [LARGE SCALE GENOMIC DNA]</scope>
    <source>
        <strain evidence="2">cv. Hass</strain>
    </source>
</reference>
<name>A0ACC2KMG0_PERAE</name>
<evidence type="ECO:0000313" key="2">
    <source>
        <dbReference type="Proteomes" id="UP001234297"/>
    </source>
</evidence>
<dbReference type="EMBL" id="CM056818">
    <property type="protein sequence ID" value="KAJ8622329.1"/>
    <property type="molecule type" value="Genomic_DNA"/>
</dbReference>
<proteinExistence type="predicted"/>
<dbReference type="Proteomes" id="UP001234297">
    <property type="component" value="Chromosome 10"/>
</dbReference>
<keyword evidence="2" id="KW-1185">Reference proteome</keyword>
<organism evidence="1 2">
    <name type="scientific">Persea americana</name>
    <name type="common">Avocado</name>
    <dbReference type="NCBI Taxonomy" id="3435"/>
    <lineage>
        <taxon>Eukaryota</taxon>
        <taxon>Viridiplantae</taxon>
        <taxon>Streptophyta</taxon>
        <taxon>Embryophyta</taxon>
        <taxon>Tracheophyta</taxon>
        <taxon>Spermatophyta</taxon>
        <taxon>Magnoliopsida</taxon>
        <taxon>Magnoliidae</taxon>
        <taxon>Laurales</taxon>
        <taxon>Lauraceae</taxon>
        <taxon>Persea</taxon>
    </lineage>
</organism>
<sequence length="223" mass="25224">MYPVLVFVHLATTSSVEIPSPSLESRLHCFVKGHHCTCRSTVIVQYPPPSLKPHSPTSSPHCRSKILGFFGCYYDFYLPICRRKRMATIERGRASWSNGNKIFIDLCIAEVQIEGKSWSHLKASLQGAHSYCHYAARKIGRVLGGILRKTITISQRDGDPTGEAAWTPAFGIGYNEHTLIVTVEPERWEEYLKANPNAKVFPHKTITVSQRDGNPIWWDHGYQ</sequence>
<comment type="caution">
    <text evidence="1">The sequence shown here is derived from an EMBL/GenBank/DDBJ whole genome shotgun (WGS) entry which is preliminary data.</text>
</comment>
<protein>
    <submittedName>
        <fullName evidence="1">Uncharacterized protein</fullName>
    </submittedName>
</protein>